<dbReference type="Proteomes" id="UP000192917">
    <property type="component" value="Unassembled WGS sequence"/>
</dbReference>
<dbReference type="AlphaFoldDB" id="A0A1Y6C027"/>
<protein>
    <recommendedName>
        <fullName evidence="3">Phospholipase D</fullName>
    </recommendedName>
    <alternativeName>
        <fullName evidence="8">Choline phosphatase</fullName>
    </alternativeName>
</protein>
<proteinExistence type="predicted"/>
<keyword evidence="4" id="KW-0964">Secreted</keyword>
<evidence type="ECO:0000256" key="1">
    <source>
        <dbReference type="ARBA" id="ARBA00003145"/>
    </source>
</evidence>
<keyword evidence="6" id="KW-0378">Hydrolase</keyword>
<evidence type="ECO:0000256" key="2">
    <source>
        <dbReference type="ARBA" id="ARBA00004613"/>
    </source>
</evidence>
<evidence type="ECO:0000256" key="4">
    <source>
        <dbReference type="ARBA" id="ARBA00022525"/>
    </source>
</evidence>
<dbReference type="SUPFAM" id="SSF56024">
    <property type="entry name" value="Phospholipase D/nuclease"/>
    <property type="match status" value="1"/>
</dbReference>
<dbReference type="STRING" id="560819.SAMN05428998_11348"/>
<dbReference type="Pfam" id="PF13091">
    <property type="entry name" value="PLDc_2"/>
    <property type="match status" value="1"/>
</dbReference>
<keyword evidence="5" id="KW-0677">Repeat</keyword>
<evidence type="ECO:0000256" key="5">
    <source>
        <dbReference type="ARBA" id="ARBA00022737"/>
    </source>
</evidence>
<name>A0A1Y6C027_9PROT</name>
<reference evidence="10 11" key="1">
    <citation type="submission" date="2017-04" db="EMBL/GenBank/DDBJ databases">
        <authorList>
            <person name="Afonso C.L."/>
            <person name="Miller P.J."/>
            <person name="Scott M.A."/>
            <person name="Spackman E."/>
            <person name="Goraichik I."/>
            <person name="Dimitrov K.M."/>
            <person name="Suarez D.L."/>
            <person name="Swayne D.E."/>
        </authorList>
    </citation>
    <scope>NUCLEOTIDE SEQUENCE [LARGE SCALE GENOMIC DNA]</scope>
    <source>
        <strain evidence="10 11">USBA 355</strain>
    </source>
</reference>
<evidence type="ECO:0000256" key="3">
    <source>
        <dbReference type="ARBA" id="ARBA00018392"/>
    </source>
</evidence>
<gene>
    <name evidence="10" type="ORF">SAMN05428998_11348</name>
</gene>
<dbReference type="GO" id="GO:0009395">
    <property type="term" value="P:phospholipid catabolic process"/>
    <property type="evidence" value="ECO:0007669"/>
    <property type="project" value="TreeGrafter"/>
</dbReference>
<dbReference type="GO" id="GO:0004630">
    <property type="term" value="F:phospholipase D activity"/>
    <property type="evidence" value="ECO:0007669"/>
    <property type="project" value="TreeGrafter"/>
</dbReference>
<dbReference type="GO" id="GO:0005886">
    <property type="term" value="C:plasma membrane"/>
    <property type="evidence" value="ECO:0007669"/>
    <property type="project" value="TreeGrafter"/>
</dbReference>
<evidence type="ECO:0000256" key="6">
    <source>
        <dbReference type="ARBA" id="ARBA00022801"/>
    </source>
</evidence>
<feature type="domain" description="PLD phosphodiesterase" evidence="9">
    <location>
        <begin position="72"/>
        <end position="99"/>
    </location>
</feature>
<dbReference type="EMBL" id="FWZX01000013">
    <property type="protein sequence ID" value="SMF38617.1"/>
    <property type="molecule type" value="Genomic_DNA"/>
</dbReference>
<dbReference type="PANTHER" id="PTHR18896">
    <property type="entry name" value="PHOSPHOLIPASE D"/>
    <property type="match status" value="1"/>
</dbReference>
<evidence type="ECO:0000256" key="8">
    <source>
        <dbReference type="ARBA" id="ARBA00029594"/>
    </source>
</evidence>
<dbReference type="InterPro" id="IPR001736">
    <property type="entry name" value="PLipase_D/transphosphatidylase"/>
</dbReference>
<dbReference type="InterPro" id="IPR025202">
    <property type="entry name" value="PLD-like_dom"/>
</dbReference>
<keyword evidence="7" id="KW-0443">Lipid metabolism</keyword>
<evidence type="ECO:0000313" key="10">
    <source>
        <dbReference type="EMBL" id="SMF38617.1"/>
    </source>
</evidence>
<accession>A0A1Y6C027</accession>
<evidence type="ECO:0000313" key="11">
    <source>
        <dbReference type="Proteomes" id="UP000192917"/>
    </source>
</evidence>
<evidence type="ECO:0000256" key="7">
    <source>
        <dbReference type="ARBA" id="ARBA00023098"/>
    </source>
</evidence>
<comment type="subcellular location">
    <subcellularLocation>
        <location evidence="2">Secreted</location>
    </subcellularLocation>
</comment>
<evidence type="ECO:0000259" key="9">
    <source>
        <dbReference type="PROSITE" id="PS50035"/>
    </source>
</evidence>
<comment type="function">
    <text evidence="1">Could be a virulence factor.</text>
</comment>
<keyword evidence="11" id="KW-1185">Reference proteome</keyword>
<sequence length="180" mass="19376">MPAVAGWLEAALARCVEVVLLVPAEPEGAVARWRRGDSEEGRALFAALAALGRFPTFTLAGLAARDAAGRRRAVYVHAKAMLVDDAWLTLGSCNLHRRSLSGHSELNAAVWDPAVARGLRVALFAEHLGRDTAGLDDRAALRLFAGTARRNRDRLRAGEADWPGLAVALDPDRYGETPVF</sequence>
<dbReference type="Gene3D" id="3.30.870.10">
    <property type="entry name" value="Endonuclease Chain A"/>
    <property type="match status" value="1"/>
</dbReference>
<dbReference type="PANTHER" id="PTHR18896:SF73">
    <property type="entry name" value="PHOSPHOLIPASE D"/>
    <property type="match status" value="1"/>
</dbReference>
<dbReference type="PROSITE" id="PS50035">
    <property type="entry name" value="PLD"/>
    <property type="match status" value="1"/>
</dbReference>
<dbReference type="InterPro" id="IPR015679">
    <property type="entry name" value="PLipase_D_fam"/>
</dbReference>
<dbReference type="GO" id="GO:0005576">
    <property type="term" value="C:extracellular region"/>
    <property type="evidence" value="ECO:0007669"/>
    <property type="project" value="UniProtKB-SubCell"/>
</dbReference>
<organism evidence="10 11">
    <name type="scientific">Tistlia consotensis USBA 355</name>
    <dbReference type="NCBI Taxonomy" id="560819"/>
    <lineage>
        <taxon>Bacteria</taxon>
        <taxon>Pseudomonadati</taxon>
        <taxon>Pseudomonadota</taxon>
        <taxon>Alphaproteobacteria</taxon>
        <taxon>Rhodospirillales</taxon>
        <taxon>Rhodovibrionaceae</taxon>
        <taxon>Tistlia</taxon>
    </lineage>
</organism>